<evidence type="ECO:0000313" key="1">
    <source>
        <dbReference type="EMBL" id="MDE1463022.1"/>
    </source>
</evidence>
<gene>
    <name evidence="1" type="ORF">ORQ98_13700</name>
</gene>
<sequence length="149" mass="16778">MKSIISHQLSTRQLDVLQQLGDILAPGYGQLPSFSETGCLHHIDEVLDFTSIQNIKELKGLLTFLSFLPPRCIPLFITSLNTLSHIPGFIGQYCRLGFWGVKGLVFSLYYSNLTDPYQNISRVHDAINYHVSCQPSTQSNVIIKNHQES</sequence>
<organism evidence="1 2">
    <name type="scientific">Spartinivicinus poritis</name>
    <dbReference type="NCBI Taxonomy" id="2994640"/>
    <lineage>
        <taxon>Bacteria</taxon>
        <taxon>Pseudomonadati</taxon>
        <taxon>Pseudomonadota</taxon>
        <taxon>Gammaproteobacteria</taxon>
        <taxon>Oceanospirillales</taxon>
        <taxon>Zooshikellaceae</taxon>
        <taxon>Spartinivicinus</taxon>
    </lineage>
</organism>
<name>A0ABT5U9Q4_9GAMM</name>
<reference evidence="1 2" key="1">
    <citation type="submission" date="2022-11" db="EMBL/GenBank/DDBJ databases">
        <title>Spartinivicinus poritis sp. nov., isolated from scleractinian coral Porites lutea.</title>
        <authorList>
            <person name="Zhang G."/>
            <person name="Cai L."/>
            <person name="Wei Q."/>
        </authorList>
    </citation>
    <scope>NUCLEOTIDE SEQUENCE [LARGE SCALE GENOMIC DNA]</scope>
    <source>
        <strain evidence="1 2">A2-2</strain>
    </source>
</reference>
<protein>
    <submittedName>
        <fullName evidence="1">Uncharacterized protein</fullName>
    </submittedName>
</protein>
<evidence type="ECO:0000313" key="2">
    <source>
        <dbReference type="Proteomes" id="UP001528823"/>
    </source>
</evidence>
<comment type="caution">
    <text evidence="1">The sequence shown here is derived from an EMBL/GenBank/DDBJ whole genome shotgun (WGS) entry which is preliminary data.</text>
</comment>
<dbReference type="EMBL" id="JAPMOU010000016">
    <property type="protein sequence ID" value="MDE1463022.1"/>
    <property type="molecule type" value="Genomic_DNA"/>
</dbReference>
<dbReference type="RefSeq" id="WP_274689370.1">
    <property type="nucleotide sequence ID" value="NZ_JAPMOU010000016.1"/>
</dbReference>
<accession>A0ABT5U9Q4</accession>
<proteinExistence type="predicted"/>
<dbReference type="Proteomes" id="UP001528823">
    <property type="component" value="Unassembled WGS sequence"/>
</dbReference>
<keyword evidence="2" id="KW-1185">Reference proteome</keyword>